<sequence length="188" mass="22011">MNVDKRYSDLLDYLVQPKAHDHSGDKTICYLTFNLDDIQYVKRRLNEGWLDLARHRDFEPEILSLHEVLKSFFSEDDYRIEAGQDAVEDEYEMKDVFESLGENLKNQQVLENAILSKQEEVKQLKNGILLITDVEAIHPFTRFGPIEQKIYNQIEVPMIIMYPGEISGSALKFLGFYPEDGNYRSKHF</sequence>
<evidence type="ECO:0000313" key="1">
    <source>
        <dbReference type="EMBL" id="MCS5488899.1"/>
    </source>
</evidence>
<keyword evidence="2" id="KW-1185">Reference proteome</keyword>
<organism evidence="1 2">
    <name type="scientific">Algoriphagus limi</name>
    <dbReference type="NCBI Taxonomy" id="2975273"/>
    <lineage>
        <taxon>Bacteria</taxon>
        <taxon>Pseudomonadati</taxon>
        <taxon>Bacteroidota</taxon>
        <taxon>Cytophagia</taxon>
        <taxon>Cytophagales</taxon>
        <taxon>Cyclobacteriaceae</taxon>
        <taxon>Algoriphagus</taxon>
    </lineage>
</organism>
<comment type="caution">
    <text evidence="1">The sequence shown here is derived from an EMBL/GenBank/DDBJ whole genome shotgun (WGS) entry which is preliminary data.</text>
</comment>
<reference evidence="1 2" key="1">
    <citation type="submission" date="2022-08" db="EMBL/GenBank/DDBJ databases">
        <title>Algoriphagus sp. CAU 1643 isolated from mud.</title>
        <authorList>
            <person name="Kim W."/>
        </authorList>
    </citation>
    <scope>NUCLEOTIDE SEQUENCE [LARGE SCALE GENOMIC DNA]</scope>
    <source>
        <strain evidence="1 2">CAU 1643</strain>
    </source>
</reference>
<dbReference type="EMBL" id="JANWGH010000001">
    <property type="protein sequence ID" value="MCS5488899.1"/>
    <property type="molecule type" value="Genomic_DNA"/>
</dbReference>
<name>A0ABT2G0W9_9BACT</name>
<dbReference type="Pfam" id="PF08747">
    <property type="entry name" value="BrxB"/>
    <property type="match status" value="1"/>
</dbReference>
<gene>
    <name evidence="1" type="ORF">NY014_00575</name>
</gene>
<protein>
    <submittedName>
        <fullName evidence="1">DUF1788 domain-containing protein</fullName>
    </submittedName>
</protein>
<dbReference type="InterPro" id="IPR014858">
    <property type="entry name" value="BrxB"/>
</dbReference>
<accession>A0ABT2G0W9</accession>
<proteinExistence type="predicted"/>
<evidence type="ECO:0000313" key="2">
    <source>
        <dbReference type="Proteomes" id="UP001206788"/>
    </source>
</evidence>
<dbReference type="RefSeq" id="WP_259412582.1">
    <property type="nucleotide sequence ID" value="NZ_JANWGH010000001.1"/>
</dbReference>
<dbReference type="Proteomes" id="UP001206788">
    <property type="component" value="Unassembled WGS sequence"/>
</dbReference>